<sequence length="294" mass="31595">MSTKYEIKYKSFNDIKSNMDKYNLSPIEIILIDESKRSKLPEHKIIEKFEHILEVMKDSINQKAKDDRFHVSVDMAEKYSNRTKSFFSPLVQDIILSALSTSVNNACMHRIVSAPTGGASGVMPGVLVPIIKFYKFDDDIAIKALLIGAAIGNVIKNLATLSGAEGGCQAEIGSASAMTAGAVAYLFQGDITTVESASSIALKNMLGLTCDPVAGLVEIPCIKRNAMGALNALLAVDLSLSGIKTTIPLDEVILAMKDIGDKMDSTLKETGLGGLAATETGKKLLKNLEKSHNR</sequence>
<comment type="cofactor">
    <cofactor evidence="1 11">
        <name>[4Fe-4S] cluster</name>
        <dbReference type="ChEBI" id="CHEBI:49883"/>
    </cofactor>
</comment>
<keyword evidence="4 11" id="KW-0312">Gluconeogenesis</keyword>
<feature type="domain" description="Serine dehydratase-like alpha subunit" evidence="12">
    <location>
        <begin position="23"/>
        <end position="276"/>
    </location>
</feature>
<evidence type="ECO:0000313" key="14">
    <source>
        <dbReference type="Proteomes" id="UP000282321"/>
    </source>
</evidence>
<comment type="similarity">
    <text evidence="3 11">Belongs to the iron-sulfur dependent L-serine dehydratase family.</text>
</comment>
<accession>A0A660S7Q3</accession>
<dbReference type="EMBL" id="QNBC01000125">
    <property type="protein sequence ID" value="RKX64890.1"/>
    <property type="molecule type" value="Genomic_DNA"/>
</dbReference>
<dbReference type="EC" id="4.3.1.17" evidence="11"/>
<dbReference type="NCBIfam" id="TIGR00718">
    <property type="entry name" value="sda_alpha"/>
    <property type="match status" value="1"/>
</dbReference>
<proteinExistence type="inferred from homology"/>
<evidence type="ECO:0000256" key="1">
    <source>
        <dbReference type="ARBA" id="ARBA00001966"/>
    </source>
</evidence>
<keyword evidence="8 11" id="KW-0411">Iron-sulfur</keyword>
<evidence type="ECO:0000256" key="2">
    <source>
        <dbReference type="ARBA" id="ARBA00004742"/>
    </source>
</evidence>
<dbReference type="InterPro" id="IPR005130">
    <property type="entry name" value="Ser_deHydtase-like_asu"/>
</dbReference>
<dbReference type="Proteomes" id="UP000282321">
    <property type="component" value="Unassembled WGS sequence"/>
</dbReference>
<evidence type="ECO:0000256" key="7">
    <source>
        <dbReference type="ARBA" id="ARBA00023004"/>
    </source>
</evidence>
<dbReference type="InterPro" id="IPR004642">
    <property type="entry name" value="Ser_deHydtase_asu"/>
</dbReference>
<dbReference type="InterPro" id="IPR051318">
    <property type="entry name" value="Fe-S_L-Ser"/>
</dbReference>
<evidence type="ECO:0000256" key="10">
    <source>
        <dbReference type="ARBA" id="ARBA00049406"/>
    </source>
</evidence>
<evidence type="ECO:0000256" key="4">
    <source>
        <dbReference type="ARBA" id="ARBA00022432"/>
    </source>
</evidence>
<evidence type="ECO:0000256" key="5">
    <source>
        <dbReference type="ARBA" id="ARBA00022485"/>
    </source>
</evidence>
<dbReference type="GO" id="GO:0006094">
    <property type="term" value="P:gluconeogenesis"/>
    <property type="evidence" value="ECO:0007669"/>
    <property type="project" value="UniProtKB-KW"/>
</dbReference>
<keyword evidence="7 11" id="KW-0408">Iron</keyword>
<dbReference type="PANTHER" id="PTHR30182">
    <property type="entry name" value="L-SERINE DEHYDRATASE"/>
    <property type="match status" value="1"/>
</dbReference>
<protein>
    <recommendedName>
        <fullName evidence="11">L-serine dehydratase</fullName>
        <ecNumber evidence="11">4.3.1.17</ecNumber>
    </recommendedName>
</protein>
<evidence type="ECO:0000256" key="9">
    <source>
        <dbReference type="ARBA" id="ARBA00023239"/>
    </source>
</evidence>
<keyword evidence="5 11" id="KW-0004">4Fe-4S</keyword>
<evidence type="ECO:0000256" key="3">
    <source>
        <dbReference type="ARBA" id="ARBA00008636"/>
    </source>
</evidence>
<evidence type="ECO:0000313" key="13">
    <source>
        <dbReference type="EMBL" id="RKX64890.1"/>
    </source>
</evidence>
<dbReference type="GO" id="GO:0051539">
    <property type="term" value="F:4 iron, 4 sulfur cluster binding"/>
    <property type="evidence" value="ECO:0007669"/>
    <property type="project" value="UniProtKB-UniRule"/>
</dbReference>
<dbReference type="PANTHER" id="PTHR30182:SF1">
    <property type="entry name" value="L-SERINE DEHYDRATASE 1"/>
    <property type="match status" value="1"/>
</dbReference>
<organism evidence="13 14">
    <name type="scientific">candidate division TA06 bacterium</name>
    <dbReference type="NCBI Taxonomy" id="2250710"/>
    <lineage>
        <taxon>Bacteria</taxon>
        <taxon>Bacteria division TA06</taxon>
    </lineage>
</organism>
<comment type="pathway">
    <text evidence="2">Carbohydrate biosynthesis; gluconeogenesis.</text>
</comment>
<dbReference type="Pfam" id="PF03313">
    <property type="entry name" value="SDH_alpha"/>
    <property type="match status" value="1"/>
</dbReference>
<comment type="caution">
    <text evidence="13">The sequence shown here is derived from an EMBL/GenBank/DDBJ whole genome shotgun (WGS) entry which is preliminary data.</text>
</comment>
<evidence type="ECO:0000256" key="11">
    <source>
        <dbReference type="RuleBase" id="RU366059"/>
    </source>
</evidence>
<evidence type="ECO:0000259" key="12">
    <source>
        <dbReference type="Pfam" id="PF03313"/>
    </source>
</evidence>
<gene>
    <name evidence="13" type="primary">sdaAA</name>
    <name evidence="13" type="ORF">DRP44_07455</name>
</gene>
<keyword evidence="9 11" id="KW-0456">Lyase</keyword>
<dbReference type="GO" id="GO:0046872">
    <property type="term" value="F:metal ion binding"/>
    <property type="evidence" value="ECO:0007669"/>
    <property type="project" value="UniProtKB-KW"/>
</dbReference>
<reference evidence="13 14" key="1">
    <citation type="submission" date="2018-06" db="EMBL/GenBank/DDBJ databases">
        <title>Extensive metabolic versatility and redundancy in microbially diverse, dynamic hydrothermal sediments.</title>
        <authorList>
            <person name="Dombrowski N."/>
            <person name="Teske A."/>
            <person name="Baker B.J."/>
        </authorList>
    </citation>
    <scope>NUCLEOTIDE SEQUENCE [LARGE SCALE GENOMIC DNA]</scope>
    <source>
        <strain evidence="13">B35_G9</strain>
    </source>
</reference>
<name>A0A660S7Q3_UNCT6</name>
<evidence type="ECO:0000256" key="6">
    <source>
        <dbReference type="ARBA" id="ARBA00022723"/>
    </source>
</evidence>
<dbReference type="GO" id="GO:0003941">
    <property type="term" value="F:L-serine ammonia-lyase activity"/>
    <property type="evidence" value="ECO:0007669"/>
    <property type="project" value="UniProtKB-UniRule"/>
</dbReference>
<dbReference type="AlphaFoldDB" id="A0A660S7Q3"/>
<comment type="catalytic activity">
    <reaction evidence="10 11">
        <text>L-serine = pyruvate + NH4(+)</text>
        <dbReference type="Rhea" id="RHEA:19169"/>
        <dbReference type="ChEBI" id="CHEBI:15361"/>
        <dbReference type="ChEBI" id="CHEBI:28938"/>
        <dbReference type="ChEBI" id="CHEBI:33384"/>
        <dbReference type="EC" id="4.3.1.17"/>
    </reaction>
</comment>
<evidence type="ECO:0000256" key="8">
    <source>
        <dbReference type="ARBA" id="ARBA00023014"/>
    </source>
</evidence>
<keyword evidence="6 11" id="KW-0479">Metal-binding</keyword>